<dbReference type="VEuPathDB" id="VectorBase:LLOJ004248"/>
<accession>A0A1B0CII6</accession>
<reference evidence="2" key="1">
    <citation type="submission" date="2020-05" db="UniProtKB">
        <authorList>
            <consortium name="EnsemblMetazoa"/>
        </authorList>
    </citation>
    <scope>IDENTIFICATION</scope>
    <source>
        <strain evidence="2">Jacobina</strain>
    </source>
</reference>
<evidence type="ECO:0000313" key="3">
    <source>
        <dbReference type="Proteomes" id="UP000092461"/>
    </source>
</evidence>
<dbReference type="Proteomes" id="UP000092461">
    <property type="component" value="Unassembled WGS sequence"/>
</dbReference>
<proteinExistence type="predicted"/>
<evidence type="ECO:0000313" key="2">
    <source>
        <dbReference type="EnsemblMetazoa" id="LLOJ004248-PA"/>
    </source>
</evidence>
<dbReference type="EnsemblMetazoa" id="LLOJ004248-RA">
    <property type="protein sequence ID" value="LLOJ004248-PA"/>
    <property type="gene ID" value="LLOJ004248"/>
</dbReference>
<evidence type="ECO:0000256" key="1">
    <source>
        <dbReference type="SAM" id="MobiDB-lite"/>
    </source>
</evidence>
<sequence>MKILLKCFNRNDYNCVPFGGILTKMTVAAEKHNRNHNHHHTTNGNNHNPKRKESWDSKNSDEQ</sequence>
<feature type="compositionally biased region" description="Basic and acidic residues" evidence="1">
    <location>
        <begin position="51"/>
        <end position="63"/>
    </location>
</feature>
<dbReference type="EMBL" id="AJWK01013374">
    <property type="status" value="NOT_ANNOTATED_CDS"/>
    <property type="molecule type" value="Genomic_DNA"/>
</dbReference>
<feature type="region of interest" description="Disordered" evidence="1">
    <location>
        <begin position="29"/>
        <end position="63"/>
    </location>
</feature>
<name>A0A1B0CII6_LUTLO</name>
<organism evidence="2 3">
    <name type="scientific">Lutzomyia longipalpis</name>
    <name type="common">Sand fly</name>
    <dbReference type="NCBI Taxonomy" id="7200"/>
    <lineage>
        <taxon>Eukaryota</taxon>
        <taxon>Metazoa</taxon>
        <taxon>Ecdysozoa</taxon>
        <taxon>Arthropoda</taxon>
        <taxon>Hexapoda</taxon>
        <taxon>Insecta</taxon>
        <taxon>Pterygota</taxon>
        <taxon>Neoptera</taxon>
        <taxon>Endopterygota</taxon>
        <taxon>Diptera</taxon>
        <taxon>Nematocera</taxon>
        <taxon>Psychodoidea</taxon>
        <taxon>Psychodidae</taxon>
        <taxon>Lutzomyia</taxon>
        <taxon>Lutzomyia</taxon>
    </lineage>
</organism>
<dbReference type="AlphaFoldDB" id="A0A1B0CII6"/>
<protein>
    <submittedName>
        <fullName evidence="2">Uncharacterized protein</fullName>
    </submittedName>
</protein>
<dbReference type="EMBL" id="AJWK01013375">
    <property type="status" value="NOT_ANNOTATED_CDS"/>
    <property type="molecule type" value="Genomic_DNA"/>
</dbReference>
<keyword evidence="3" id="KW-1185">Reference proteome</keyword>